<dbReference type="EMBL" id="RAYQ01000001">
    <property type="protein sequence ID" value="RKI94310.1"/>
    <property type="molecule type" value="Genomic_DNA"/>
</dbReference>
<keyword evidence="2" id="KW-1185">Reference proteome</keyword>
<comment type="caution">
    <text evidence="1">The sequence shown here is derived from an EMBL/GenBank/DDBJ whole genome shotgun (WGS) entry which is preliminary data.</text>
</comment>
<name>A0A3A9AS27_9FIRM</name>
<evidence type="ECO:0000313" key="1">
    <source>
        <dbReference type="EMBL" id="RKI94310.1"/>
    </source>
</evidence>
<proteinExistence type="predicted"/>
<dbReference type="AlphaFoldDB" id="A0A3A9AS27"/>
<sequence length="106" mass="12417">MSGYKPKVIEGKISGTGWPIDGHNLMLSLWDYDNYESWHLNYWKKEDDPAVMETMFITETKAGLCLYDTLTEFAEHWEEWEPEGIFCIPLDKVEIVKVLQEEVKGE</sequence>
<evidence type="ECO:0000313" key="2">
    <source>
        <dbReference type="Proteomes" id="UP000280696"/>
    </source>
</evidence>
<organism evidence="1 2">
    <name type="scientific">Parablautia intestinalis</name>
    <dbReference type="NCBI Taxonomy" id="2320100"/>
    <lineage>
        <taxon>Bacteria</taxon>
        <taxon>Bacillati</taxon>
        <taxon>Bacillota</taxon>
        <taxon>Clostridia</taxon>
        <taxon>Lachnospirales</taxon>
        <taxon>Lachnospiraceae</taxon>
        <taxon>Parablautia</taxon>
    </lineage>
</organism>
<dbReference type="Proteomes" id="UP000280696">
    <property type="component" value="Unassembled WGS sequence"/>
</dbReference>
<protein>
    <submittedName>
        <fullName evidence="1">Uncharacterized protein</fullName>
    </submittedName>
</protein>
<reference evidence="1 2" key="1">
    <citation type="submission" date="2018-09" db="EMBL/GenBank/DDBJ databases">
        <title>Murine metabolic-syndrome-specific gut microbial biobank.</title>
        <authorList>
            <person name="Liu C."/>
        </authorList>
    </citation>
    <scope>NUCLEOTIDE SEQUENCE [LARGE SCALE GENOMIC DNA]</scope>
    <source>
        <strain evidence="1 2">0.1xD8-82</strain>
    </source>
</reference>
<gene>
    <name evidence="1" type="ORF">D7V94_01845</name>
</gene>
<accession>A0A3A9AS27</accession>
<dbReference type="RefSeq" id="WP_120466188.1">
    <property type="nucleotide sequence ID" value="NZ_RAYQ01000001.1"/>
</dbReference>
<dbReference type="OrthoDB" id="2054533at2"/>